<keyword evidence="3" id="KW-0479">Metal-binding</keyword>
<sequence length="321" mass="35827">MTECLEIVGSLAIPKPGSTGLLASSSSPVTCYSICLFTDVGDHSRRPPAGVEALAKLLNLGYLDCDASSVLAGANVWPPHLPPQKHERRDLIMIAALVYHPDVGLILFDSGSCEDVAAHWYPSINECAPRTWEKSVHGLPEAIAATGAGTIKDVKAVVLSHLHHDHAGGLEHFIDTDVEIWCHEDELKYAFWGCATGVDRDFYNPHYLQPERFNWKTFNREVFDIWTGVSLHLTPGHTCGSIIMEVRMPQAGCIVMTGDLFHVKENWENGRPQGPLMRDYVAWHRSLDYVRHLVKAKKARILLGHEQSYFDTFAKSPEYTE</sequence>
<comment type="cofactor">
    <cofactor evidence="1">
        <name>Zn(2+)</name>
        <dbReference type="ChEBI" id="CHEBI:29105"/>
    </cofactor>
</comment>
<dbReference type="InterPro" id="IPR036866">
    <property type="entry name" value="RibonucZ/Hydroxyglut_hydro"/>
</dbReference>
<dbReference type="GO" id="GO:0046872">
    <property type="term" value="F:metal ion binding"/>
    <property type="evidence" value="ECO:0007669"/>
    <property type="project" value="UniProtKB-KW"/>
</dbReference>
<evidence type="ECO:0000256" key="1">
    <source>
        <dbReference type="ARBA" id="ARBA00001947"/>
    </source>
</evidence>
<evidence type="ECO:0000256" key="5">
    <source>
        <dbReference type="ARBA" id="ARBA00022833"/>
    </source>
</evidence>
<protein>
    <recommendedName>
        <fullName evidence="6">Metallo-beta-lactamase domain-containing protein</fullName>
    </recommendedName>
</protein>
<dbReference type="EMBL" id="SKBQ01000008">
    <property type="protein sequence ID" value="TPX07385.1"/>
    <property type="molecule type" value="Genomic_DNA"/>
</dbReference>
<evidence type="ECO:0000313" key="7">
    <source>
        <dbReference type="EMBL" id="TPX07385.1"/>
    </source>
</evidence>
<dbReference type="Gene3D" id="3.60.15.10">
    <property type="entry name" value="Ribonuclease Z/Hydroxyacylglutathione hydrolase-like"/>
    <property type="match status" value="1"/>
</dbReference>
<dbReference type="InterPro" id="IPR051013">
    <property type="entry name" value="MBL_superfamily_lactonases"/>
</dbReference>
<accession>A0A507ADZ6</accession>
<dbReference type="Pfam" id="PF00753">
    <property type="entry name" value="Lactamase_B"/>
    <property type="match status" value="1"/>
</dbReference>
<gene>
    <name evidence="7" type="ORF">E0L32_001988</name>
    <name evidence="8" type="ORF">E0L32_002145</name>
</gene>
<evidence type="ECO:0000313" key="9">
    <source>
        <dbReference type="Proteomes" id="UP000319257"/>
    </source>
</evidence>
<comment type="similarity">
    <text evidence="2">Belongs to the metallo-beta-lactamase superfamily.</text>
</comment>
<dbReference type="STRING" id="1093900.A0A507ADZ6"/>
<keyword evidence="9" id="KW-1185">Reference proteome</keyword>
<evidence type="ECO:0000313" key="8">
    <source>
        <dbReference type="EMBL" id="TPX07542.1"/>
    </source>
</evidence>
<feature type="domain" description="Metallo-beta-lactamase" evidence="6">
    <location>
        <begin position="92"/>
        <end position="305"/>
    </location>
</feature>
<evidence type="ECO:0000256" key="3">
    <source>
        <dbReference type="ARBA" id="ARBA00022723"/>
    </source>
</evidence>
<reference evidence="7 9" key="1">
    <citation type="submission" date="2019-06" db="EMBL/GenBank/DDBJ databases">
        <title>Draft genome sequence of the filamentous fungus Phialemoniopsis curvata isolated from diesel fuel.</title>
        <authorList>
            <person name="Varaljay V.A."/>
            <person name="Lyon W.J."/>
            <person name="Crouch A.L."/>
            <person name="Drake C.E."/>
            <person name="Hollomon J.M."/>
            <person name="Nadeau L.J."/>
            <person name="Nunn H.S."/>
            <person name="Stevenson B.S."/>
            <person name="Bojanowski C.L."/>
            <person name="Crookes-Goodson W.J."/>
        </authorList>
    </citation>
    <scope>NUCLEOTIDE SEQUENCE [LARGE SCALE GENOMIC DNA]</scope>
    <source>
        <strain evidence="7 9">D216</strain>
    </source>
</reference>
<dbReference type="SMART" id="SM00849">
    <property type="entry name" value="Lactamase_B"/>
    <property type="match status" value="1"/>
</dbReference>
<comment type="caution">
    <text evidence="7">The sequence shown here is derived from an EMBL/GenBank/DDBJ whole genome shotgun (WGS) entry which is preliminary data.</text>
</comment>
<dbReference type="RefSeq" id="XP_030989096.1">
    <property type="nucleotide sequence ID" value="XM_031136127.1"/>
</dbReference>
<dbReference type="EMBL" id="SKBQ01000008">
    <property type="protein sequence ID" value="TPX07542.1"/>
    <property type="molecule type" value="Genomic_DNA"/>
</dbReference>
<dbReference type="AlphaFoldDB" id="A0A507ADZ6"/>
<evidence type="ECO:0000259" key="6">
    <source>
        <dbReference type="SMART" id="SM00849"/>
    </source>
</evidence>
<evidence type="ECO:0000256" key="2">
    <source>
        <dbReference type="ARBA" id="ARBA00007749"/>
    </source>
</evidence>
<dbReference type="GeneID" id="41969435"/>
<dbReference type="CDD" id="cd07729">
    <property type="entry name" value="AHL_lactonase_MBL-fold"/>
    <property type="match status" value="1"/>
</dbReference>
<dbReference type="InterPro" id="IPR001279">
    <property type="entry name" value="Metallo-B-lactamas"/>
</dbReference>
<evidence type="ECO:0000256" key="4">
    <source>
        <dbReference type="ARBA" id="ARBA00022801"/>
    </source>
</evidence>
<dbReference type="Proteomes" id="UP000319257">
    <property type="component" value="Unassembled WGS sequence"/>
</dbReference>
<dbReference type="InParanoid" id="A0A507ADZ6"/>
<keyword evidence="4" id="KW-0378">Hydrolase</keyword>
<organism evidence="7 9">
    <name type="scientific">Thyridium curvatum</name>
    <dbReference type="NCBI Taxonomy" id="1093900"/>
    <lineage>
        <taxon>Eukaryota</taxon>
        <taxon>Fungi</taxon>
        <taxon>Dikarya</taxon>
        <taxon>Ascomycota</taxon>
        <taxon>Pezizomycotina</taxon>
        <taxon>Sordariomycetes</taxon>
        <taxon>Sordariomycetidae</taxon>
        <taxon>Thyridiales</taxon>
        <taxon>Thyridiaceae</taxon>
        <taxon>Thyridium</taxon>
    </lineage>
</organism>
<dbReference type="GO" id="GO:0016787">
    <property type="term" value="F:hydrolase activity"/>
    <property type="evidence" value="ECO:0007669"/>
    <property type="project" value="UniProtKB-KW"/>
</dbReference>
<dbReference type="PANTHER" id="PTHR42978:SF2">
    <property type="entry name" value="102 KBASES UNSTABLE REGION: FROM 1 TO 119443"/>
    <property type="match status" value="1"/>
</dbReference>
<dbReference type="SUPFAM" id="SSF56281">
    <property type="entry name" value="Metallo-hydrolase/oxidoreductase"/>
    <property type="match status" value="1"/>
</dbReference>
<proteinExistence type="inferred from homology"/>
<dbReference type="OrthoDB" id="10250730at2759"/>
<keyword evidence="5" id="KW-0862">Zinc</keyword>
<dbReference type="PANTHER" id="PTHR42978">
    <property type="entry name" value="QUORUM-QUENCHING LACTONASE YTNP-RELATED-RELATED"/>
    <property type="match status" value="1"/>
</dbReference>
<name>A0A507ADZ6_9PEZI</name>